<feature type="compositionally biased region" description="Basic and acidic residues" evidence="5">
    <location>
        <begin position="725"/>
        <end position="737"/>
    </location>
</feature>
<feature type="transmembrane region" description="Helical" evidence="6">
    <location>
        <begin position="224"/>
        <end position="246"/>
    </location>
</feature>
<feature type="region of interest" description="Disordered" evidence="5">
    <location>
        <begin position="446"/>
        <end position="523"/>
    </location>
</feature>
<keyword evidence="2 6" id="KW-0812">Transmembrane</keyword>
<name>A0A316TYM1_9BASI</name>
<dbReference type="Proteomes" id="UP000245942">
    <property type="component" value="Unassembled WGS sequence"/>
</dbReference>
<evidence type="ECO:0000256" key="6">
    <source>
        <dbReference type="SAM" id="Phobius"/>
    </source>
</evidence>
<evidence type="ECO:0000256" key="1">
    <source>
        <dbReference type="ARBA" id="ARBA00004167"/>
    </source>
</evidence>
<feature type="region of interest" description="Disordered" evidence="5">
    <location>
        <begin position="989"/>
        <end position="1107"/>
    </location>
</feature>
<feature type="compositionally biased region" description="Polar residues" evidence="5">
    <location>
        <begin position="1"/>
        <end position="11"/>
    </location>
</feature>
<dbReference type="GO" id="GO:0071944">
    <property type="term" value="C:cell periphery"/>
    <property type="evidence" value="ECO:0007669"/>
    <property type="project" value="UniProtKB-ARBA"/>
</dbReference>
<dbReference type="PANTHER" id="PTHR15549">
    <property type="entry name" value="PAIRED IMMUNOGLOBULIN-LIKE TYPE 2 RECEPTOR"/>
    <property type="match status" value="1"/>
</dbReference>
<feature type="region of interest" description="Disordered" evidence="5">
    <location>
        <begin position="1362"/>
        <end position="1418"/>
    </location>
</feature>
<feature type="compositionally biased region" description="Polar residues" evidence="5">
    <location>
        <begin position="610"/>
        <end position="637"/>
    </location>
</feature>
<comment type="subcellular location">
    <subcellularLocation>
        <location evidence="1">Membrane</location>
        <topology evidence="1">Single-pass membrane protein</topology>
    </subcellularLocation>
</comment>
<feature type="compositionally biased region" description="Low complexity" evidence="5">
    <location>
        <begin position="1130"/>
        <end position="1164"/>
    </location>
</feature>
<feature type="compositionally biased region" description="Acidic residues" evidence="5">
    <location>
        <begin position="705"/>
        <end position="716"/>
    </location>
</feature>
<organism evidence="7 8">
    <name type="scientific">Pseudomicrostroma glucosiphilum</name>
    <dbReference type="NCBI Taxonomy" id="1684307"/>
    <lineage>
        <taxon>Eukaryota</taxon>
        <taxon>Fungi</taxon>
        <taxon>Dikarya</taxon>
        <taxon>Basidiomycota</taxon>
        <taxon>Ustilaginomycotina</taxon>
        <taxon>Exobasidiomycetes</taxon>
        <taxon>Microstromatales</taxon>
        <taxon>Microstromatales incertae sedis</taxon>
        <taxon>Pseudomicrostroma</taxon>
    </lineage>
</organism>
<feature type="compositionally biased region" description="Polar residues" evidence="5">
    <location>
        <begin position="1065"/>
        <end position="1074"/>
    </location>
</feature>
<evidence type="ECO:0000313" key="8">
    <source>
        <dbReference type="Proteomes" id="UP000245942"/>
    </source>
</evidence>
<feature type="compositionally biased region" description="Basic and acidic residues" evidence="5">
    <location>
        <begin position="677"/>
        <end position="688"/>
    </location>
</feature>
<dbReference type="PANTHER" id="PTHR15549:SF26">
    <property type="entry name" value="AXIAL BUDDING PATTERN PROTEIN 2-RELATED"/>
    <property type="match status" value="1"/>
</dbReference>
<feature type="compositionally biased region" description="Basic and acidic residues" evidence="5">
    <location>
        <begin position="1252"/>
        <end position="1263"/>
    </location>
</feature>
<sequence length="1418" mass="149394">MSAAARTTTVLAVSRPEQAPAAGSSSAGRRASAAAAASASRASERSASRASVSRASASRASASAKSRMASLASELSAMRSRSSVQAARASRSRSSESVASVSAARASRSAASVMSISEASVSSKMASIDAVLATATVPTGEASVAAVLSSLTALTATATGTAASAALVSLADAASTLSALAADEAASASSISSQINAVTAPANAVSTTSAMSETSSPGLSGGQIAGVVIGVLAGAVLLLLLGLFCWRRRRKDKGAAGSIFPWRQSDSGRKVSDRYASTWDGTGGEKVSHDEAPHDLWNVNVGHRGRTERMYGTAMGYHPSGREADERWDGDNLTRGAPTRLDNYQEQDAGEGTNFLALDRSEASGDEANEGNRTSNRRRGSPQIRQMNKVPKRPSRQGVSMNPEPSKTQDRASKNTAGRSSRGMSAIGGLMGGLVGSAFYRRQQTPAAPRFPIEDDDDDDDRLFGDGDRHLQSRADGDNSDFYSTLGNRPPRGSSDLRYRQVPVPPPARRPVQTSSRTEKGWGGWSAALAGVARRASGGRYGTARSRDASQTQDWSDEEDSADSVTTIEVCTDSEEDEDDDDDEAEEDESDDELRDLDERNAASKGRQAVYSSCATIGRNGSSRRASYDTAGQWSSRHVSEDEYDEDARSDYTSPTAAVMARMSRDAKGNKVPPSRKARDNPFTRDSAEGDQQAARVPSLPSDFGDGDLDIIDNDEALSSRRRRSSSETKRKERERLAALGTAAAGAGALTGLAAKHRPSNGSTYSRGHYVEPSSSTSGSAKPSRHSTFISSGTDLLGPAAIASRNSSQQRYHGVPARQHSRQASDDIVEEVMDSDNEDNYSDVPLHHRELRNQLSTIFSESDGASVNLREAQSDRRHRPNSGTASEGSVAPLSIKKRSATYGSVPPSLASPASVGSDEVPPAYTSQDGGGRTSFTRRAASMEASRTRTRRSTSPQRQPSQPAEPAGGSSGGLLSGFTAGLRRLTSTLTTASRSPAMGSDQDHFVAERSTRRDSATLPSEENERSAEGVAERASSRREAARHQSIDGSSVPSIGHASFGVGRAKQSASTHNVNGASSEETVSSAAESSSQSLAQSTISRQDGAGVSRSTSAYPFLDVASAMTTRAHRDGPSSGSGEAASDGASLANSSSRRTTGSGRTDAATRGSSERRSVQRSGTVSTNAASEASRYGGEEGDDVEEAEEEADEQEEEEGQEEQDLTWAANPEHIDARPAPPLQAAHYPSSSLGEAVLRQARREAGLGDEKVAAPGEALPTMPTDTTLVNDEKVGLGLPTSPAKWRQSPRVETISKHAVVAALNLQRRAQHTYQPSQDFSLISPSTSRASFEAPPPSYGLPDVRRGAMRNSRTFDGTWPTAPRVSLLQGHNGDDLGNGALSGEKEALQRAMSQQAPPRRQGQGWFAY</sequence>
<evidence type="ECO:0000256" key="2">
    <source>
        <dbReference type="ARBA" id="ARBA00022692"/>
    </source>
</evidence>
<feature type="compositionally biased region" description="Basic and acidic residues" evidence="5">
    <location>
        <begin position="320"/>
        <end position="332"/>
    </location>
</feature>
<dbReference type="GO" id="GO:0016020">
    <property type="term" value="C:membrane"/>
    <property type="evidence" value="ECO:0007669"/>
    <property type="project" value="UniProtKB-SubCell"/>
</dbReference>
<feature type="compositionally biased region" description="Basic and acidic residues" evidence="5">
    <location>
        <begin position="1021"/>
        <end position="1044"/>
    </location>
</feature>
<dbReference type="RefSeq" id="XP_025345407.1">
    <property type="nucleotide sequence ID" value="XM_025495539.1"/>
</dbReference>
<feature type="compositionally biased region" description="Low complexity" evidence="5">
    <location>
        <begin position="738"/>
        <end position="754"/>
    </location>
</feature>
<feature type="region of interest" description="Disordered" evidence="5">
    <location>
        <begin position="536"/>
        <end position="847"/>
    </location>
</feature>
<feature type="region of interest" description="Disordered" evidence="5">
    <location>
        <begin position="862"/>
        <end position="976"/>
    </location>
</feature>
<feature type="compositionally biased region" description="Low complexity" evidence="5">
    <location>
        <begin position="952"/>
        <end position="963"/>
    </location>
</feature>
<gene>
    <name evidence="7" type="ORF">BCV69DRAFT_79734</name>
</gene>
<keyword evidence="4 6" id="KW-0472">Membrane</keyword>
<feature type="region of interest" description="Disordered" evidence="5">
    <location>
        <begin position="271"/>
        <end position="294"/>
    </location>
</feature>
<feature type="compositionally biased region" description="Acidic residues" evidence="5">
    <location>
        <begin position="1191"/>
        <end position="1216"/>
    </location>
</feature>
<dbReference type="InterPro" id="IPR051694">
    <property type="entry name" value="Immunoregulatory_rcpt-like"/>
</dbReference>
<feature type="compositionally biased region" description="Basic and acidic residues" evidence="5">
    <location>
        <begin position="462"/>
        <end position="477"/>
    </location>
</feature>
<feature type="compositionally biased region" description="Low complexity" evidence="5">
    <location>
        <begin position="48"/>
        <end position="64"/>
    </location>
</feature>
<dbReference type="EMBL" id="KZ819337">
    <property type="protein sequence ID" value="PWN18247.1"/>
    <property type="molecule type" value="Genomic_DNA"/>
</dbReference>
<feature type="compositionally biased region" description="Polar residues" evidence="5">
    <location>
        <begin position="1172"/>
        <end position="1183"/>
    </location>
</feature>
<feature type="compositionally biased region" description="Low complexity" evidence="5">
    <location>
        <begin position="903"/>
        <end position="917"/>
    </location>
</feature>
<evidence type="ECO:0000256" key="4">
    <source>
        <dbReference type="ARBA" id="ARBA00023136"/>
    </source>
</evidence>
<feature type="compositionally biased region" description="Low complexity" evidence="5">
    <location>
        <begin position="19"/>
        <end position="41"/>
    </location>
</feature>
<feature type="compositionally biased region" description="Basic and acidic residues" evidence="5">
    <location>
        <begin position="1000"/>
        <end position="1014"/>
    </location>
</feature>
<keyword evidence="8" id="KW-1185">Reference proteome</keyword>
<feature type="region of interest" description="Disordered" evidence="5">
    <location>
        <begin position="1"/>
        <end position="64"/>
    </location>
</feature>
<evidence type="ECO:0000256" key="3">
    <source>
        <dbReference type="ARBA" id="ARBA00022989"/>
    </source>
</evidence>
<accession>A0A316TYM1</accession>
<feature type="compositionally biased region" description="Low complexity" evidence="5">
    <location>
        <begin position="1075"/>
        <end position="1098"/>
    </location>
</feature>
<keyword evidence="3 6" id="KW-1133">Transmembrane helix</keyword>
<protein>
    <submittedName>
        <fullName evidence="7">Uncharacterized protein</fullName>
    </submittedName>
</protein>
<feature type="compositionally biased region" description="Acidic residues" evidence="5">
    <location>
        <begin position="827"/>
        <end position="841"/>
    </location>
</feature>
<feature type="compositionally biased region" description="Polar residues" evidence="5">
    <location>
        <begin position="397"/>
        <end position="406"/>
    </location>
</feature>
<dbReference type="GeneID" id="37017273"/>
<feature type="compositionally biased region" description="Polar residues" evidence="5">
    <location>
        <begin position="414"/>
        <end position="423"/>
    </location>
</feature>
<dbReference type="STRING" id="1684307.A0A316TYM1"/>
<reference evidence="7 8" key="1">
    <citation type="journal article" date="2018" name="Mol. Biol. Evol.">
        <title>Broad Genomic Sampling Reveals a Smut Pathogenic Ancestry of the Fungal Clade Ustilaginomycotina.</title>
        <authorList>
            <person name="Kijpornyongpan T."/>
            <person name="Mondo S.J."/>
            <person name="Barry K."/>
            <person name="Sandor L."/>
            <person name="Lee J."/>
            <person name="Lipzen A."/>
            <person name="Pangilinan J."/>
            <person name="LaButti K."/>
            <person name="Hainaut M."/>
            <person name="Henrissat B."/>
            <person name="Grigoriev I.V."/>
            <person name="Spatafora J.W."/>
            <person name="Aime M.C."/>
        </authorList>
    </citation>
    <scope>NUCLEOTIDE SEQUENCE [LARGE SCALE GENOMIC DNA]</scope>
    <source>
        <strain evidence="7 8">MCA 4718</strain>
    </source>
</reference>
<feature type="compositionally biased region" description="Acidic residues" evidence="5">
    <location>
        <begin position="572"/>
        <end position="596"/>
    </location>
</feature>
<feature type="region of interest" description="Disordered" evidence="5">
    <location>
        <begin position="312"/>
        <end position="428"/>
    </location>
</feature>
<proteinExistence type="predicted"/>
<feature type="region of interest" description="Disordered" evidence="5">
    <location>
        <begin position="1122"/>
        <end position="1279"/>
    </location>
</feature>
<evidence type="ECO:0000256" key="5">
    <source>
        <dbReference type="SAM" id="MobiDB-lite"/>
    </source>
</evidence>
<evidence type="ECO:0000313" key="7">
    <source>
        <dbReference type="EMBL" id="PWN18247.1"/>
    </source>
</evidence>